<accession>A0A1J4K7X8</accession>
<evidence type="ECO:0000256" key="1">
    <source>
        <dbReference type="SAM" id="MobiDB-lite"/>
    </source>
</evidence>
<evidence type="ECO:0000313" key="3">
    <source>
        <dbReference type="Proteomes" id="UP000179807"/>
    </source>
</evidence>
<keyword evidence="3" id="KW-1185">Reference proteome</keyword>
<dbReference type="GeneID" id="94838527"/>
<dbReference type="VEuPathDB" id="TrichDB:TRFO_24566"/>
<organism evidence="2 3">
    <name type="scientific">Tritrichomonas foetus</name>
    <dbReference type="NCBI Taxonomy" id="1144522"/>
    <lineage>
        <taxon>Eukaryota</taxon>
        <taxon>Metamonada</taxon>
        <taxon>Parabasalia</taxon>
        <taxon>Tritrichomonadida</taxon>
        <taxon>Tritrichomonadidae</taxon>
        <taxon>Tritrichomonas</taxon>
    </lineage>
</organism>
<protein>
    <submittedName>
        <fullName evidence="2">Uncharacterized protein</fullName>
    </submittedName>
</protein>
<dbReference type="Proteomes" id="UP000179807">
    <property type="component" value="Unassembled WGS sequence"/>
</dbReference>
<name>A0A1J4K7X8_9EUKA</name>
<evidence type="ECO:0000313" key="2">
    <source>
        <dbReference type="EMBL" id="OHT07307.1"/>
    </source>
</evidence>
<gene>
    <name evidence="2" type="ORF">TRFO_24566</name>
</gene>
<dbReference type="EMBL" id="MLAK01000701">
    <property type="protein sequence ID" value="OHT07307.1"/>
    <property type="molecule type" value="Genomic_DNA"/>
</dbReference>
<dbReference type="OrthoDB" id="10649763at2759"/>
<dbReference type="RefSeq" id="XP_068360443.1">
    <property type="nucleotide sequence ID" value="XM_068503823.1"/>
</dbReference>
<proteinExistence type="predicted"/>
<feature type="compositionally biased region" description="Basic and acidic residues" evidence="1">
    <location>
        <begin position="1005"/>
        <end position="1023"/>
    </location>
</feature>
<reference evidence="2" key="1">
    <citation type="submission" date="2016-10" db="EMBL/GenBank/DDBJ databases">
        <authorList>
            <person name="Benchimol M."/>
            <person name="Almeida L.G."/>
            <person name="Vasconcelos A.T."/>
            <person name="Perreira-Neves A."/>
            <person name="Rosa I.A."/>
            <person name="Tasca T."/>
            <person name="Bogo M.R."/>
            <person name="de Souza W."/>
        </authorList>
    </citation>
    <scope>NUCLEOTIDE SEQUENCE [LARGE SCALE GENOMIC DNA]</scope>
    <source>
        <strain evidence="2">K</strain>
    </source>
</reference>
<feature type="region of interest" description="Disordered" evidence="1">
    <location>
        <begin position="998"/>
        <end position="1023"/>
    </location>
</feature>
<sequence>MQHRGNVLMGLRTDVDASSDSDNFFSSDDNDGILQIQKLTPPPIQIESTPGIIKSFDDMSPHLSSIFANLENYIIPKVCQTDVYFIPENIVPDELSRAIADFGKDPSNVDNIKFILNFESDNFPDAILAQIELINFYHTKNNEKLTQFLDKKINSRVLSLIHFALIENKSRQVSLYHEAISLEEYIKFPTPAPLGAIFPDFTVEKLIKRLCADLASEFPHHPLLESALSNFMDFCKDDSYIKYINNLITQLNEFENETDDSSEDSFFLRLKEKQKSELNTQPIIILPQCETNFNPLDPQYRIPANRYEPVMLREPPQMVTFLLSDDTDQMSPSSFENWIFSIRVDRPETIKNANHYASVNKSHGSMNHSYKSNPINSPNLGQSDEGSTFDESVDFFFNLLHHVDDQPIIKQQLPTTITPGFYSIYLPVLHTLNIANETVEMRGAIYTKLLAKEKDAHFGLKLDDPARAERTLTYLKTIVPQNYQFEQKQPHKLDTKRQQPPLTPENPETFVALMAVVDYELIIHSRSPLSLQYYTVSVEDRQNDHLLCDPKWRASFLFWQYTVNTLSPYMCFRVAFALAVNLAERNRDLACSFVFEGLYTLLYNIPFVRKLPCIRSALLFFGELLERLNRYYYAAHVLDNFFLTDIRNASYSSKIAQIAQKNNDSVRSLFHYIQTLKNFVAHGSVDEALYVGQVISSIYIENGLYSLAMALLTYLLHLSYGITVGKKREKMDVVALGSLRIPRSRTTKLATFSEFKPDVTNTSTIISATTLAILFSKMGHFNHAKKLLETAMNNANSSIKKLIMYAQALISLKENDIETMLKVAPKIEINKASQRPSLSSHFNLMSASNFDPNSATLRLFTRAYLDRNQFREAFLYSELFIHSISWSNMKELGCGLFLRGLALIQAYYYCQDTIMLFDPNIKSPIQTKYRYKNIEYNKEQIARMAFNSISASRVCFSRVSATNKSILASLIVLDMLFSIPSLKSDNILNTLENLSNLENANSENNNDKKDKSENKQDTKPQHKREDKKLKLLITFPGNHAELPQLIDNSTADEILISLDHSTAKILDPFYLIHYELLTSQHNIKKGKLNLAQTQFDFAFNNFQRLFTCGYRLIPVDLRIRKLRYVTGLLEKMCSLLINFDTDFINDRLLTFDIYNDACCILKNRLRNIEMSSTNSIDPQVDISPYVLDLENPKFPSFASILKSNGFITENHQTFTELAKITECLDYITSNVNLFNKEKLTTEDLQNRNRKLCDLIESIAETNRRQNTSQLPPETSFSFLQRSKPYVSGAVFIQKIFREIVIYVPSTGFMRKVEYTSADGHLAISDGKTEFDFKLRSNLFEPKFIEFCASLVLSDKKAKKPNINNKSLKQVAKTIFSSHLARNLAKNKMKIVDDSSSFGSTNFFAKNSAKKGTLFTLDPGDSPLIFIVSHDLQFIPFELIFQNSMLIRCPFFMQLMLRNLNNARLSIPRPIVCRYRSDGHLIQRTKDLLGELFSSLCITEPNLYFVDGVERSTSFPTPLFSSTKELDPKKYAFCDFVDVEPTEFPKTQNASSSLFVFSFSDLCEMPTLVRRVMSEYPFSFFMFIPVTVMKEAFREMRHIFERQNKRVSYLNNDGNKESNDEPNRVVCDNPMIFVLDLQITLQKTLKVPIPLITYLH</sequence>
<comment type="caution">
    <text evidence="2">The sequence shown here is derived from an EMBL/GenBank/DDBJ whole genome shotgun (WGS) entry which is preliminary data.</text>
</comment>